<organism evidence="2">
    <name type="scientific">Ananas comosus var. bracteatus</name>
    <name type="common">red pineapple</name>
    <dbReference type="NCBI Taxonomy" id="296719"/>
    <lineage>
        <taxon>Eukaryota</taxon>
        <taxon>Viridiplantae</taxon>
        <taxon>Streptophyta</taxon>
        <taxon>Embryophyta</taxon>
        <taxon>Tracheophyta</taxon>
        <taxon>Spermatophyta</taxon>
        <taxon>Magnoliopsida</taxon>
        <taxon>Liliopsida</taxon>
        <taxon>Poales</taxon>
        <taxon>Bromeliaceae</taxon>
        <taxon>Bromelioideae</taxon>
        <taxon>Ananas</taxon>
    </lineage>
</organism>
<dbReference type="AlphaFoldDB" id="A0A6V7Q0Z7"/>
<dbReference type="SUPFAM" id="SSF52047">
    <property type="entry name" value="RNI-like"/>
    <property type="match status" value="2"/>
</dbReference>
<feature type="domain" description="F-box" evidence="1">
    <location>
        <begin position="484"/>
        <end position="524"/>
    </location>
</feature>
<evidence type="ECO:0000313" key="2">
    <source>
        <dbReference type="EMBL" id="CAD1836802.1"/>
    </source>
</evidence>
<gene>
    <name evidence="2" type="ORF">CB5_LOCUS20013</name>
</gene>
<dbReference type="SMART" id="SM00256">
    <property type="entry name" value="FBOX"/>
    <property type="match status" value="2"/>
</dbReference>
<dbReference type="InterPro" id="IPR032675">
    <property type="entry name" value="LRR_dom_sf"/>
</dbReference>
<dbReference type="Gene3D" id="3.80.10.10">
    <property type="entry name" value="Ribonuclease Inhibitor"/>
    <property type="match status" value="2"/>
</dbReference>
<reference evidence="2" key="1">
    <citation type="submission" date="2020-07" db="EMBL/GenBank/DDBJ databases">
        <authorList>
            <person name="Lin J."/>
        </authorList>
    </citation>
    <scope>NUCLEOTIDE SEQUENCE</scope>
</reference>
<accession>A0A6V7Q0Z7</accession>
<dbReference type="InterPro" id="IPR001810">
    <property type="entry name" value="F-box_dom"/>
</dbReference>
<dbReference type="Pfam" id="PF00646">
    <property type="entry name" value="F-box"/>
    <property type="match status" value="2"/>
</dbReference>
<proteinExistence type="predicted"/>
<feature type="domain" description="F-box" evidence="1">
    <location>
        <begin position="22"/>
        <end position="62"/>
    </location>
</feature>
<dbReference type="PANTHER" id="PTHR34145">
    <property type="entry name" value="OS02G0105600 PROTEIN"/>
    <property type="match status" value="1"/>
</dbReference>
<sequence length="741" mass="84890">MDQLVTNQHVYDAQGYDIFANLADDIIYKILSLLGANDQAKFALLSKRCRQLLISSPYMKFECYCVPDDPSCLCEEFINYVDRILSQRNGLAIVSFRLQWVCFNGNCDPKRYFVDKWTNIAVGCGVQELDLAVGLRHEEELFEMPNCIFSSRFLRVLKLHLTYNILLEPFGVLASLEDLSLSKMFLFDDCLEEWISTACPSLKRLTISNLSDGIPTVRISSESLEELDIFNLPPDIDNIDISTERLRKLSLDLNPLYNPFDCILKVKAPNLQDLKWTGAVNDIYLSELKFLKKASICLDINKTNHEERTICIRLAELLQGIHHVRVLQINSDIFETLFLGDRLRIPMNNLHHLVITVDGLMEYHFPVFASVLMVSPKLQTLSLKYSGKPYRPRYEMLLDLIASQFYKRHEGNRNLIGQVQVPVTILGSLPNELDDLVVKYGYVSFNAYLESYVFTIAEHWCIMDSLVTNQHVNDAQGYDIFANLADDIIYKILSLLGANDQAKFALLSKRCRQLLISSPYMKFECYCVPDDPSCLCEEFINYVDRILSQRNGLAIVSFRLQWVCFNGNCDPKRYFVDKWTNIAVGCGVQELDLAVGLRHEDELFEMPNCIFSSRFLRVLKLHLTYNILLEPIGVLDFLEDLSLSNMAVSDDCLEEWISTACPSLKRLTISDLSGGFPDVIITSESLEELDIFDLPYDVDNIDISTERLRKLSLDLNPLHDPFDCILKVEAPNLQDLKWTGR</sequence>
<name>A0A6V7Q0Z7_ANACO</name>
<dbReference type="InterPro" id="IPR053772">
    <property type="entry name" value="At1g61320/At1g61330-like"/>
</dbReference>
<dbReference type="SUPFAM" id="SSF81383">
    <property type="entry name" value="F-box domain"/>
    <property type="match status" value="2"/>
</dbReference>
<dbReference type="EMBL" id="LR862131">
    <property type="protein sequence ID" value="CAD1836802.1"/>
    <property type="molecule type" value="Genomic_DNA"/>
</dbReference>
<dbReference type="Pfam" id="PF24758">
    <property type="entry name" value="LRR_At5g56370"/>
    <property type="match status" value="2"/>
</dbReference>
<dbReference type="PANTHER" id="PTHR34145:SF28">
    <property type="entry name" value="F-BOX DOMAIN-CONTAINING PROTEIN"/>
    <property type="match status" value="1"/>
</dbReference>
<evidence type="ECO:0000259" key="1">
    <source>
        <dbReference type="SMART" id="SM00256"/>
    </source>
</evidence>
<dbReference type="InterPro" id="IPR036047">
    <property type="entry name" value="F-box-like_dom_sf"/>
</dbReference>
<protein>
    <recommendedName>
        <fullName evidence="1">F-box domain-containing protein</fullName>
    </recommendedName>
</protein>
<dbReference type="InterPro" id="IPR055411">
    <property type="entry name" value="LRR_FXL15/At3g58940/PEG3-like"/>
</dbReference>